<dbReference type="PROSITE" id="PS51257">
    <property type="entry name" value="PROKAR_LIPOPROTEIN"/>
    <property type="match status" value="1"/>
</dbReference>
<evidence type="ECO:0000313" key="3">
    <source>
        <dbReference type="EMBL" id="AND79686.1"/>
    </source>
</evidence>
<dbReference type="KEGG" id="spat:A0O21_06435"/>
<name>A0A172Q895_9STRE</name>
<evidence type="ECO:0000313" key="4">
    <source>
        <dbReference type="Proteomes" id="UP000077317"/>
    </source>
</evidence>
<feature type="compositionally biased region" description="Low complexity" evidence="1">
    <location>
        <begin position="37"/>
        <end position="61"/>
    </location>
</feature>
<evidence type="ECO:0000256" key="2">
    <source>
        <dbReference type="SAM" id="SignalP"/>
    </source>
</evidence>
<protein>
    <recommendedName>
        <fullName evidence="5">Lipoprotein</fullName>
    </recommendedName>
</protein>
<dbReference type="AlphaFoldDB" id="A0A172Q895"/>
<gene>
    <name evidence="3" type="ORF">A0O21_06435</name>
</gene>
<feature type="region of interest" description="Disordered" evidence="1">
    <location>
        <begin position="27"/>
        <end position="63"/>
    </location>
</feature>
<dbReference type="OrthoDB" id="2136578at2"/>
<dbReference type="EMBL" id="CP014699">
    <property type="protein sequence ID" value="AND79686.1"/>
    <property type="molecule type" value="Genomic_DNA"/>
</dbReference>
<reference evidence="3 4" key="1">
    <citation type="journal article" date="2016" name="Int. J. Syst. Evol. Microbiol.">
        <title>Streptococcuspantholopis sp. nov., isolated from faeces of the Tibetan antelope (Pantholops hodgsonii).</title>
        <authorList>
            <person name="Bai X."/>
            <person name="Xiong Y."/>
            <person name="Lu S."/>
            <person name="Jin D."/>
            <person name="Lai X."/>
            <person name="Yang J."/>
            <person name="Niu L."/>
            <person name="Hu S."/>
            <person name="Meng X."/>
            <person name="Pu J."/>
            <person name="Ye C."/>
            <person name="Xu J."/>
        </authorList>
    </citation>
    <scope>NUCLEOTIDE SEQUENCE [LARGE SCALE GENOMIC DNA]</scope>
    <source>
        <strain evidence="3 4">TA 26</strain>
    </source>
</reference>
<sequence>MKNSVSTVLLLLSASLLLTACQEKAAPPEGSFSQAVTEETAASSQSSSGPSTSSESTEAEAGLSDEELYAETLQKVAADQSDTVADYYAFYDIDHNGTNELITGYSSGGTVSLAAIYYLQNGVPAYLAQSYVPSAGGHRESAIIYDDGTVAYAQWHSLNGEGTAYLYQLRADNSGYDVLIEQEFQISEGNPVPTFDSGRTALNIKQFDWKDF</sequence>
<evidence type="ECO:0008006" key="5">
    <source>
        <dbReference type="Google" id="ProtNLM"/>
    </source>
</evidence>
<evidence type="ECO:0000256" key="1">
    <source>
        <dbReference type="SAM" id="MobiDB-lite"/>
    </source>
</evidence>
<feature type="chain" id="PRO_5007999666" description="Lipoprotein" evidence="2">
    <location>
        <begin position="26"/>
        <end position="212"/>
    </location>
</feature>
<organism evidence="3 4">
    <name type="scientific">Streptococcus pantholopis</name>
    <dbReference type="NCBI Taxonomy" id="1811193"/>
    <lineage>
        <taxon>Bacteria</taxon>
        <taxon>Bacillati</taxon>
        <taxon>Bacillota</taxon>
        <taxon>Bacilli</taxon>
        <taxon>Lactobacillales</taxon>
        <taxon>Streptococcaceae</taxon>
        <taxon>Streptococcus</taxon>
    </lineage>
</organism>
<accession>A0A172Q895</accession>
<proteinExistence type="predicted"/>
<dbReference type="RefSeq" id="WP_067063128.1">
    <property type="nucleotide sequence ID" value="NZ_CP014699.1"/>
</dbReference>
<dbReference type="Proteomes" id="UP000077317">
    <property type="component" value="Chromosome"/>
</dbReference>
<feature type="signal peptide" evidence="2">
    <location>
        <begin position="1"/>
        <end position="25"/>
    </location>
</feature>
<keyword evidence="2" id="KW-0732">Signal</keyword>
<reference evidence="4" key="2">
    <citation type="submission" date="2016-03" db="EMBL/GenBank/DDBJ databases">
        <title>Streptococcus antelopensis sp. nov., isolated from the feces of the Tibetan antelope (Pantholops hodgsonii) in Hoh Xil National Nature Reserve, Qinghai, China.</title>
        <authorList>
            <person name="Bai X."/>
        </authorList>
    </citation>
    <scope>NUCLEOTIDE SEQUENCE [LARGE SCALE GENOMIC DNA]</scope>
    <source>
        <strain evidence="4">TA 26</strain>
    </source>
</reference>
<keyword evidence="4" id="KW-1185">Reference proteome</keyword>